<keyword evidence="3 5" id="KW-0862">Zinc</keyword>
<reference evidence="8" key="2">
    <citation type="submission" date="2015-06" db="UniProtKB">
        <authorList>
            <consortium name="EnsemblPlants"/>
        </authorList>
    </citation>
    <scope>IDENTIFICATION</scope>
</reference>
<dbReference type="AlphaFoldDB" id="A0A0E0MU06"/>
<feature type="region of interest" description="Disordered" evidence="6">
    <location>
        <begin position="89"/>
        <end position="125"/>
    </location>
</feature>
<dbReference type="SMART" id="SM00451">
    <property type="entry name" value="ZnF_U1"/>
    <property type="match status" value="1"/>
</dbReference>
<evidence type="ECO:0000256" key="4">
    <source>
        <dbReference type="ARBA" id="ARBA00023125"/>
    </source>
</evidence>
<proteinExistence type="predicted"/>
<dbReference type="PANTHER" id="PTHR16465">
    <property type="entry name" value="NUCLEASE-RELATED"/>
    <property type="match status" value="1"/>
</dbReference>
<dbReference type="Pfam" id="PF00642">
    <property type="entry name" value="zf-CCCH"/>
    <property type="match status" value="1"/>
</dbReference>
<evidence type="ECO:0000313" key="9">
    <source>
        <dbReference type="Proteomes" id="UP000008022"/>
    </source>
</evidence>
<organism evidence="8 9">
    <name type="scientific">Oryza rufipogon</name>
    <name type="common">Brownbeard rice</name>
    <name type="synonym">Asian wild rice</name>
    <dbReference type="NCBI Taxonomy" id="4529"/>
    <lineage>
        <taxon>Eukaryota</taxon>
        <taxon>Viridiplantae</taxon>
        <taxon>Streptophyta</taxon>
        <taxon>Embryophyta</taxon>
        <taxon>Tracheophyta</taxon>
        <taxon>Spermatophyta</taxon>
        <taxon>Magnoliopsida</taxon>
        <taxon>Liliopsida</taxon>
        <taxon>Poales</taxon>
        <taxon>Poaceae</taxon>
        <taxon>BOP clade</taxon>
        <taxon>Oryzoideae</taxon>
        <taxon>Oryzeae</taxon>
        <taxon>Oryzinae</taxon>
        <taxon>Oryza</taxon>
    </lineage>
</organism>
<accession>A0A0E0MU06</accession>
<evidence type="ECO:0000313" key="8">
    <source>
        <dbReference type="EnsemblPlants" id="ORUFI01G10410.2"/>
    </source>
</evidence>
<dbReference type="EnsemblPlants" id="ORUFI01G10410.2">
    <property type="protein sequence ID" value="ORUFI01G10410.2"/>
    <property type="gene ID" value="ORUFI01G10410"/>
</dbReference>
<dbReference type="InterPro" id="IPR003604">
    <property type="entry name" value="Matrin/U1-like-C_Znf_C2H2"/>
</dbReference>
<dbReference type="Gramene" id="ORUFI01G10410.2">
    <property type="protein sequence ID" value="ORUFI01G10410.2"/>
    <property type="gene ID" value="ORUFI01G10410"/>
</dbReference>
<feature type="zinc finger region" description="C3H1-type" evidence="5">
    <location>
        <begin position="68"/>
        <end position="91"/>
    </location>
</feature>
<keyword evidence="2 5" id="KW-0863">Zinc-finger</keyword>
<dbReference type="InterPro" id="IPR036855">
    <property type="entry name" value="Znf_CCCH_sf"/>
</dbReference>
<evidence type="ECO:0000256" key="1">
    <source>
        <dbReference type="ARBA" id="ARBA00022723"/>
    </source>
</evidence>
<dbReference type="SMART" id="SM00356">
    <property type="entry name" value="ZnF_C3H1"/>
    <property type="match status" value="1"/>
</dbReference>
<dbReference type="SUPFAM" id="SSF57667">
    <property type="entry name" value="beta-beta-alpha zinc fingers"/>
    <property type="match status" value="1"/>
</dbReference>
<feature type="domain" description="C3H1-type" evidence="7">
    <location>
        <begin position="68"/>
        <end position="91"/>
    </location>
</feature>
<dbReference type="InterPro" id="IPR000571">
    <property type="entry name" value="Znf_CCCH"/>
</dbReference>
<evidence type="ECO:0000256" key="6">
    <source>
        <dbReference type="SAM" id="MobiDB-lite"/>
    </source>
</evidence>
<protein>
    <recommendedName>
        <fullName evidence="7">C3H1-type domain-containing protein</fullName>
    </recommendedName>
</protein>
<dbReference type="Gene3D" id="3.30.160.60">
    <property type="entry name" value="Classic Zinc Finger"/>
    <property type="match status" value="1"/>
</dbReference>
<sequence>MPLGKYYCDYCEKQFQDTPAARKRHLDGAQHHRARALWYDAVRRQELHGGGGGAPPLLHQPGAAAIGVCQHFVRTGTCKFGDSCRYFHPKPPPANPGPAPSGPVSGPMAQQSNIQGSQPNFVGYQAADGSSFSGNILGGHTSWGNLPPSLRPPPEGGYPPFPFIVCIQAAWRSTPGHRRHETSHRSSSTSLSEKKPHRRGIAGCFEQDLSASSAASLAPLTSCLSSTSTPSSKQQREESHWLLLARQLPMAVWNDAQGGATYSELLSCLFRGFR</sequence>
<dbReference type="FunFam" id="3.30.160.60:FF:001849">
    <property type="entry name" value="Zinc finger CCCH domain-containing protein 3"/>
    <property type="match status" value="1"/>
</dbReference>
<dbReference type="InterPro" id="IPR013085">
    <property type="entry name" value="U1-CZ_Znf_C2H2"/>
</dbReference>
<feature type="region of interest" description="Disordered" evidence="6">
    <location>
        <begin position="175"/>
        <end position="197"/>
    </location>
</feature>
<dbReference type="STRING" id="4529.A0A0E0MU06"/>
<dbReference type="Pfam" id="PF06220">
    <property type="entry name" value="zf-U1"/>
    <property type="match status" value="1"/>
</dbReference>
<dbReference type="Gene3D" id="4.10.1000.10">
    <property type="entry name" value="Zinc finger, CCCH-type"/>
    <property type="match status" value="1"/>
</dbReference>
<dbReference type="GO" id="GO:0005689">
    <property type="term" value="C:U12-type spliceosomal complex"/>
    <property type="evidence" value="ECO:0007669"/>
    <property type="project" value="TreeGrafter"/>
</dbReference>
<dbReference type="Proteomes" id="UP000008022">
    <property type="component" value="Unassembled WGS sequence"/>
</dbReference>
<evidence type="ECO:0000259" key="7">
    <source>
        <dbReference type="PROSITE" id="PS50103"/>
    </source>
</evidence>
<dbReference type="GO" id="GO:0003677">
    <property type="term" value="F:DNA binding"/>
    <property type="evidence" value="ECO:0007669"/>
    <property type="project" value="UniProtKB-KW"/>
</dbReference>
<feature type="compositionally biased region" description="Polar residues" evidence="6">
    <location>
        <begin position="108"/>
        <end position="120"/>
    </location>
</feature>
<evidence type="ECO:0000256" key="3">
    <source>
        <dbReference type="ARBA" id="ARBA00022833"/>
    </source>
</evidence>
<feature type="compositionally biased region" description="Pro residues" evidence="6">
    <location>
        <begin position="89"/>
        <end position="101"/>
    </location>
</feature>
<dbReference type="eggNOG" id="KOG3454">
    <property type="taxonomic scope" value="Eukaryota"/>
</dbReference>
<dbReference type="PROSITE" id="PS50103">
    <property type="entry name" value="ZF_C3H1"/>
    <property type="match status" value="1"/>
</dbReference>
<evidence type="ECO:0000256" key="2">
    <source>
        <dbReference type="ARBA" id="ARBA00022771"/>
    </source>
</evidence>
<dbReference type="InterPro" id="IPR036236">
    <property type="entry name" value="Znf_C2H2_sf"/>
</dbReference>
<name>A0A0E0MU06_ORYRU</name>
<dbReference type="SUPFAM" id="SSF90229">
    <property type="entry name" value="CCCH zinc finger"/>
    <property type="match status" value="1"/>
</dbReference>
<keyword evidence="1 5" id="KW-0479">Metal-binding</keyword>
<dbReference type="GO" id="GO:0008270">
    <property type="term" value="F:zinc ion binding"/>
    <property type="evidence" value="ECO:0007669"/>
    <property type="project" value="UniProtKB-KW"/>
</dbReference>
<evidence type="ECO:0000256" key="5">
    <source>
        <dbReference type="PROSITE-ProRule" id="PRU00723"/>
    </source>
</evidence>
<keyword evidence="4" id="KW-0238">DNA-binding</keyword>
<keyword evidence="9" id="KW-1185">Reference proteome</keyword>
<reference evidence="9" key="1">
    <citation type="submission" date="2013-06" db="EMBL/GenBank/DDBJ databases">
        <authorList>
            <person name="Zhao Q."/>
        </authorList>
    </citation>
    <scope>NUCLEOTIDE SEQUENCE</scope>
    <source>
        <strain evidence="9">cv. W1943</strain>
    </source>
</reference>
<dbReference type="FunFam" id="4.10.1000.10:FF:000061">
    <property type="entry name" value="Zinc finger CCCH domain-containing protein 3"/>
    <property type="match status" value="1"/>
</dbReference>
<dbReference type="PANTHER" id="PTHR16465:SF0">
    <property type="entry name" value="ZINC FINGER MATRIN-TYPE PROTEIN 5"/>
    <property type="match status" value="1"/>
</dbReference>